<evidence type="ECO:0000313" key="2">
    <source>
        <dbReference type="Proteomes" id="UP001642540"/>
    </source>
</evidence>
<dbReference type="Proteomes" id="UP001642540">
    <property type="component" value="Unassembled WGS sequence"/>
</dbReference>
<keyword evidence="2" id="KW-1185">Reference proteome</keyword>
<sequence>MVQFKVKVSRLEINVEQVGHGQHVILCLPGALGFIDHDFGPLASLFDHEKFTVVMWDPPGFGKSRPPDRDFRKGAEYFSRDATWAFELMRVTKQ</sequence>
<evidence type="ECO:0000313" key="1">
    <source>
        <dbReference type="EMBL" id="CAL8104926.1"/>
    </source>
</evidence>
<dbReference type="PANTHER" id="PTHR46331">
    <property type="entry name" value="VALACYCLOVIR HYDROLASE"/>
    <property type="match status" value="1"/>
</dbReference>
<protein>
    <recommendedName>
        <fullName evidence="3">AB hydrolase-1 domain-containing protein</fullName>
    </recommendedName>
</protein>
<reference evidence="1 2" key="1">
    <citation type="submission" date="2024-08" db="EMBL/GenBank/DDBJ databases">
        <authorList>
            <person name="Cucini C."/>
            <person name="Frati F."/>
        </authorList>
    </citation>
    <scope>NUCLEOTIDE SEQUENCE [LARGE SCALE GENOMIC DNA]</scope>
</reference>
<comment type="caution">
    <text evidence="1">The sequence shown here is derived from an EMBL/GenBank/DDBJ whole genome shotgun (WGS) entry which is preliminary data.</text>
</comment>
<accession>A0ABP1QIT8</accession>
<evidence type="ECO:0008006" key="3">
    <source>
        <dbReference type="Google" id="ProtNLM"/>
    </source>
</evidence>
<gene>
    <name evidence="1" type="ORF">ODALV1_LOCUS11902</name>
</gene>
<dbReference type="EMBL" id="CAXLJM020000036">
    <property type="protein sequence ID" value="CAL8104926.1"/>
    <property type="molecule type" value="Genomic_DNA"/>
</dbReference>
<dbReference type="Gene3D" id="3.40.50.1820">
    <property type="entry name" value="alpha/beta hydrolase"/>
    <property type="match status" value="1"/>
</dbReference>
<dbReference type="InterPro" id="IPR029058">
    <property type="entry name" value="AB_hydrolase_fold"/>
</dbReference>
<dbReference type="SUPFAM" id="SSF53474">
    <property type="entry name" value="alpha/beta-Hydrolases"/>
    <property type="match status" value="1"/>
</dbReference>
<organism evidence="1 2">
    <name type="scientific">Orchesella dallaii</name>
    <dbReference type="NCBI Taxonomy" id="48710"/>
    <lineage>
        <taxon>Eukaryota</taxon>
        <taxon>Metazoa</taxon>
        <taxon>Ecdysozoa</taxon>
        <taxon>Arthropoda</taxon>
        <taxon>Hexapoda</taxon>
        <taxon>Collembola</taxon>
        <taxon>Entomobryomorpha</taxon>
        <taxon>Entomobryoidea</taxon>
        <taxon>Orchesellidae</taxon>
        <taxon>Orchesellinae</taxon>
        <taxon>Orchesella</taxon>
    </lineage>
</organism>
<name>A0ABP1QIT8_9HEXA</name>
<dbReference type="PANTHER" id="PTHR46331:SF2">
    <property type="entry name" value="VALACYCLOVIR HYDROLASE"/>
    <property type="match status" value="1"/>
</dbReference>
<proteinExistence type="predicted"/>